<dbReference type="EMBL" id="LPUX01000055">
    <property type="protein sequence ID" value="OAP39910.1"/>
    <property type="molecule type" value="Genomic_DNA"/>
</dbReference>
<evidence type="ECO:0000313" key="2">
    <source>
        <dbReference type="EMBL" id="OAP39910.1"/>
    </source>
</evidence>
<dbReference type="STRING" id="1472378.AU381_10210"/>
<organism evidence="2 3">
    <name type="scientific">Sinorhizobium glycinis</name>
    <dbReference type="NCBI Taxonomy" id="1472378"/>
    <lineage>
        <taxon>Bacteria</taxon>
        <taxon>Pseudomonadati</taxon>
        <taxon>Pseudomonadota</taxon>
        <taxon>Alphaproteobacteria</taxon>
        <taxon>Hyphomicrobiales</taxon>
        <taxon>Rhizobiaceae</taxon>
        <taxon>Sinorhizobium/Ensifer group</taxon>
        <taxon>Sinorhizobium</taxon>
    </lineage>
</organism>
<dbReference type="Gene3D" id="3.40.50.2020">
    <property type="match status" value="1"/>
</dbReference>
<keyword evidence="2" id="KW-0328">Glycosyltransferase</keyword>
<keyword evidence="2" id="KW-0808">Transferase</keyword>
<dbReference type="Proteomes" id="UP000094025">
    <property type="component" value="Unassembled WGS sequence"/>
</dbReference>
<evidence type="ECO:0000259" key="1">
    <source>
        <dbReference type="Pfam" id="PF00156"/>
    </source>
</evidence>
<dbReference type="AlphaFoldDB" id="A0A178XX81"/>
<name>A0A178XX81_9HYPH</name>
<reference evidence="2 3" key="1">
    <citation type="journal article" date="2016" name="Int. J. Syst. Evol. Microbiol.">
        <title>Ensifer glycinis sp. nov., an novel rhizobial species associated with Glycine spp.</title>
        <authorList>
            <person name="Yan H."/>
            <person name="Yan J."/>
            <person name="Sui X.H."/>
            <person name="Wang E.T."/>
            <person name="Chen W.X."/>
            <person name="Zhang X.X."/>
            <person name="Chen W.F."/>
        </authorList>
    </citation>
    <scope>NUCLEOTIDE SEQUENCE [LARGE SCALE GENOMIC DNA]</scope>
    <source>
        <strain evidence="2 3">CCBAU 23380</strain>
    </source>
</reference>
<keyword evidence="3" id="KW-1185">Reference proteome</keyword>
<dbReference type="InterPro" id="IPR000836">
    <property type="entry name" value="PRTase_dom"/>
</dbReference>
<protein>
    <submittedName>
        <fullName evidence="2">Phosphoribosyltransferase</fullName>
    </submittedName>
</protein>
<dbReference type="CDD" id="cd06223">
    <property type="entry name" value="PRTases_typeI"/>
    <property type="match status" value="1"/>
</dbReference>
<proteinExistence type="predicted"/>
<dbReference type="Pfam" id="PF00156">
    <property type="entry name" value="Pribosyltran"/>
    <property type="match status" value="1"/>
</dbReference>
<dbReference type="InterPro" id="IPR029057">
    <property type="entry name" value="PRTase-like"/>
</dbReference>
<dbReference type="OrthoDB" id="9810066at2"/>
<dbReference type="SUPFAM" id="SSF53271">
    <property type="entry name" value="PRTase-like"/>
    <property type="match status" value="1"/>
</dbReference>
<dbReference type="Gene3D" id="3.30.1310.20">
    <property type="entry name" value="PRTase-like"/>
    <property type="match status" value="1"/>
</dbReference>
<dbReference type="RefSeq" id="WP_064242046.1">
    <property type="nucleotide sequence ID" value="NZ_LPUX01000055.1"/>
</dbReference>
<accession>A0A178XX81</accession>
<sequence length="210" mass="22705">MRFSNRSEAGMELAKALDSYRGQDAVVLALPRGGVPVAVEVARHLAAPVDLLLVRKIGVPWQPELAMGAVIDGSQPAVVRNEETIRLAGISDGQFDAICQKELAEIERRRRRYFAGRAPLEIAGRIAIVVDDGIATGATVRAAVTGLKTRKPAKIVVAVPVAPPSAIAELEKEADEVVCPLRPRMLGAIGYFYRDFEQLSDEEVIRLLAT</sequence>
<dbReference type="GO" id="GO:0016757">
    <property type="term" value="F:glycosyltransferase activity"/>
    <property type="evidence" value="ECO:0007669"/>
    <property type="project" value="UniProtKB-KW"/>
</dbReference>
<gene>
    <name evidence="2" type="ORF">AU381_10210</name>
</gene>
<evidence type="ECO:0000313" key="3">
    <source>
        <dbReference type="Proteomes" id="UP000094025"/>
    </source>
</evidence>
<feature type="domain" description="Phosphoribosyltransferase" evidence="1">
    <location>
        <begin position="13"/>
        <end position="179"/>
    </location>
</feature>
<comment type="caution">
    <text evidence="2">The sequence shown here is derived from an EMBL/GenBank/DDBJ whole genome shotgun (WGS) entry which is preliminary data.</text>
</comment>